<feature type="region of interest" description="Disordered" evidence="2">
    <location>
        <begin position="439"/>
        <end position="478"/>
    </location>
</feature>
<keyword evidence="1" id="KW-0175">Coiled coil</keyword>
<name>B0DR88_LACBS</name>
<dbReference type="GeneID" id="6082189"/>
<evidence type="ECO:0000256" key="1">
    <source>
        <dbReference type="SAM" id="Coils"/>
    </source>
</evidence>
<reference evidence="3 4" key="1">
    <citation type="journal article" date="2008" name="Nature">
        <title>The genome of Laccaria bicolor provides insights into mycorrhizal symbiosis.</title>
        <authorList>
            <person name="Martin F."/>
            <person name="Aerts A."/>
            <person name="Ahren D."/>
            <person name="Brun A."/>
            <person name="Danchin E.G.J."/>
            <person name="Duchaussoy F."/>
            <person name="Gibon J."/>
            <person name="Kohler A."/>
            <person name="Lindquist E."/>
            <person name="Pereda V."/>
            <person name="Salamov A."/>
            <person name="Shapiro H.J."/>
            <person name="Wuyts J."/>
            <person name="Blaudez D."/>
            <person name="Buee M."/>
            <person name="Brokstein P."/>
            <person name="Canbaeck B."/>
            <person name="Cohen D."/>
            <person name="Courty P.E."/>
            <person name="Coutinho P.M."/>
            <person name="Delaruelle C."/>
            <person name="Detter J.C."/>
            <person name="Deveau A."/>
            <person name="DiFazio S."/>
            <person name="Duplessis S."/>
            <person name="Fraissinet-Tachet L."/>
            <person name="Lucic E."/>
            <person name="Frey-Klett P."/>
            <person name="Fourrey C."/>
            <person name="Feussner I."/>
            <person name="Gay G."/>
            <person name="Grimwood J."/>
            <person name="Hoegger P.J."/>
            <person name="Jain P."/>
            <person name="Kilaru S."/>
            <person name="Labbe J."/>
            <person name="Lin Y.C."/>
            <person name="Legue V."/>
            <person name="Le Tacon F."/>
            <person name="Marmeisse R."/>
            <person name="Melayah D."/>
            <person name="Montanini B."/>
            <person name="Muratet M."/>
            <person name="Nehls U."/>
            <person name="Niculita-Hirzel H."/>
            <person name="Oudot-Le Secq M.P."/>
            <person name="Peter M."/>
            <person name="Quesneville H."/>
            <person name="Rajashekar B."/>
            <person name="Reich M."/>
            <person name="Rouhier N."/>
            <person name="Schmutz J."/>
            <person name="Yin T."/>
            <person name="Chalot M."/>
            <person name="Henrissat B."/>
            <person name="Kuees U."/>
            <person name="Lucas S."/>
            <person name="Van de Peer Y."/>
            <person name="Podila G.K."/>
            <person name="Polle A."/>
            <person name="Pukkila P.J."/>
            <person name="Richardson P.M."/>
            <person name="Rouze P."/>
            <person name="Sanders I.R."/>
            <person name="Stajich J.E."/>
            <person name="Tunlid A."/>
            <person name="Tuskan G."/>
            <person name="Grigoriev I.V."/>
        </authorList>
    </citation>
    <scope>NUCLEOTIDE SEQUENCE [LARGE SCALE GENOMIC DNA]</scope>
    <source>
        <strain evidence="4">S238N-H82 / ATCC MYA-4686</strain>
    </source>
</reference>
<keyword evidence="4" id="KW-1185">Reference proteome</keyword>
<dbReference type="AlphaFoldDB" id="B0DR88"/>
<dbReference type="STRING" id="486041.B0DR88"/>
<sequence>MVVLRRSVRSYNHQTNHRSCTWIQKQKHVFKEASTSSVPVRVRGFFTLRNSNSPPVCDISSIMNVNSESSLLEDVEAAVQRLSEQLEITQKAVDKAHTAFQTVSQKAQKKEKGGGKKALEMARDTLTKANADHADVVQQHQREEERLQEMRTGTAAQLPAERNLVPDFAPSLPASEREPFTPFHSATLASASAQPTTTSASTPACAPNPAIVEALLAVPPLHSGSPTPFNATPSGPLLPLREPQDINMHDNGSESSLNLLTKPSTPNLEHEFAKLVKTMQETELAERSGAGSELREASTILEAFRSTEATLKAKVIKREASVRSMQQGAEGATQTGLEHAMKRHSRAVHKLKKHEDQISEAEQAYKELLGRVREECMVDALKAVWRHCLEKVVMDRHVSHEALDSWRWMLHRAEDELIVVDGTALEGLRTDATERIRGRREGSKVLTKKRAASDSLESDRVKKSGATSKSHEPDDEKIPDYDKTRWNYYHLDEEARKKVEETARFQVERYKLDGTPIQSEIKKKIRDISELIRDAGTTSVGLSLHILQRERLICRYHGRHRSAQSFSKVDTAIQIEGVGYRRDYEHAARWNHFDCGCSVRQALLDFFWFKSWTVGSSNPNIHIRQDLQSDPIPPHLRAFFSEAYMEMSGITLKDLYSVRWGEDGYLERLRLIQIERMVEWLQEQGVDIPGFSLQDEGEEEEVQQEGSD</sequence>
<gene>
    <name evidence="3" type="ORF">LACBIDRAFT_332000</name>
</gene>
<feature type="compositionally biased region" description="Basic and acidic residues" evidence="2">
    <location>
        <begin position="469"/>
        <end position="478"/>
    </location>
</feature>
<dbReference type="EMBL" id="DS547128">
    <property type="protein sequence ID" value="EDR02740.1"/>
    <property type="molecule type" value="Genomic_DNA"/>
</dbReference>
<proteinExistence type="predicted"/>
<feature type="coiled-coil region" evidence="1">
    <location>
        <begin position="65"/>
        <end position="92"/>
    </location>
</feature>
<evidence type="ECO:0000256" key="2">
    <source>
        <dbReference type="SAM" id="MobiDB-lite"/>
    </source>
</evidence>
<evidence type="ECO:0000313" key="4">
    <source>
        <dbReference type="Proteomes" id="UP000001194"/>
    </source>
</evidence>
<dbReference type="RefSeq" id="XP_001886450.1">
    <property type="nucleotide sequence ID" value="XM_001886415.1"/>
</dbReference>
<feature type="coiled-coil region" evidence="1">
    <location>
        <begin position="337"/>
        <end position="371"/>
    </location>
</feature>
<organism evidence="4">
    <name type="scientific">Laccaria bicolor (strain S238N-H82 / ATCC MYA-4686)</name>
    <name type="common">Bicoloured deceiver</name>
    <name type="synonym">Laccaria laccata var. bicolor</name>
    <dbReference type="NCBI Taxonomy" id="486041"/>
    <lineage>
        <taxon>Eukaryota</taxon>
        <taxon>Fungi</taxon>
        <taxon>Dikarya</taxon>
        <taxon>Basidiomycota</taxon>
        <taxon>Agaricomycotina</taxon>
        <taxon>Agaricomycetes</taxon>
        <taxon>Agaricomycetidae</taxon>
        <taxon>Agaricales</taxon>
        <taxon>Agaricineae</taxon>
        <taxon>Hydnangiaceae</taxon>
        <taxon>Laccaria</taxon>
    </lineage>
</organism>
<accession>B0DR88</accession>
<dbReference type="HOGENOM" id="CLU_024134_0_0_1"/>
<protein>
    <submittedName>
        <fullName evidence="3">Predicted protein</fullName>
    </submittedName>
</protein>
<dbReference type="KEGG" id="lbc:LACBIDRAFT_332000"/>
<dbReference type="Proteomes" id="UP000001194">
    <property type="component" value="Unassembled WGS sequence"/>
</dbReference>
<dbReference type="InParanoid" id="B0DR88"/>
<evidence type="ECO:0000313" key="3">
    <source>
        <dbReference type="EMBL" id="EDR02740.1"/>
    </source>
</evidence>
<dbReference type="OrthoDB" id="3062477at2759"/>